<feature type="compositionally biased region" description="Polar residues" evidence="1">
    <location>
        <begin position="158"/>
        <end position="174"/>
    </location>
</feature>
<evidence type="ECO:0000256" key="2">
    <source>
        <dbReference type="SAM" id="Phobius"/>
    </source>
</evidence>
<evidence type="ECO:0000313" key="3">
    <source>
        <dbReference type="EMBL" id="EJK64017.1"/>
    </source>
</evidence>
<name>K0T0J6_THAOC</name>
<dbReference type="OrthoDB" id="48987at2759"/>
<feature type="compositionally biased region" description="Basic and acidic residues" evidence="1">
    <location>
        <begin position="65"/>
        <end position="75"/>
    </location>
</feature>
<reference evidence="3 4" key="1">
    <citation type="journal article" date="2012" name="Genome Biol.">
        <title>Genome and low-iron response of an oceanic diatom adapted to chronic iron limitation.</title>
        <authorList>
            <person name="Lommer M."/>
            <person name="Specht M."/>
            <person name="Roy A.S."/>
            <person name="Kraemer L."/>
            <person name="Andreson R."/>
            <person name="Gutowska M.A."/>
            <person name="Wolf J."/>
            <person name="Bergner S.V."/>
            <person name="Schilhabel M.B."/>
            <person name="Klostermeier U.C."/>
            <person name="Beiko R.G."/>
            <person name="Rosenstiel P."/>
            <person name="Hippler M."/>
            <person name="Laroche J."/>
        </authorList>
    </citation>
    <scope>NUCLEOTIDE SEQUENCE [LARGE SCALE GENOMIC DNA]</scope>
    <source>
        <strain evidence="3 4">CCMP1005</strain>
    </source>
</reference>
<evidence type="ECO:0000256" key="1">
    <source>
        <dbReference type="SAM" id="MobiDB-lite"/>
    </source>
</evidence>
<gene>
    <name evidence="3" type="ORF">THAOC_15291</name>
</gene>
<keyword evidence="2" id="KW-1133">Transmembrane helix</keyword>
<feature type="transmembrane region" description="Helical" evidence="2">
    <location>
        <begin position="200"/>
        <end position="225"/>
    </location>
</feature>
<proteinExistence type="predicted"/>
<keyword evidence="4" id="KW-1185">Reference proteome</keyword>
<comment type="caution">
    <text evidence="3">The sequence shown here is derived from an EMBL/GenBank/DDBJ whole genome shotgun (WGS) entry which is preliminary data.</text>
</comment>
<dbReference type="EMBL" id="AGNL01017746">
    <property type="protein sequence ID" value="EJK64017.1"/>
    <property type="molecule type" value="Genomic_DNA"/>
</dbReference>
<protein>
    <submittedName>
        <fullName evidence="3">Uncharacterized protein</fullName>
    </submittedName>
</protein>
<keyword evidence="2" id="KW-0472">Membrane</keyword>
<sequence length="248" mass="27318">MVYLFRASMIDSELDIALSVLRFLHQETTRYPLLGLVPVVTPHNKEAGNMFEDKSSVQSRKFHPRSPERELEREGGGASWSVKKKMKKIIRSPVGPALLALVISAASGFTAPSNRFRCRQQIQRAGSSPHLQHEGRNIAAARQATPDDGSEGEAMELASNSSAENQVNDASSITEAAPPKVEEDDGSKSQGFSIILLPTLLFKFTIVLLIKVATDAVAYPALWLYRLARLTKRKIHKGIRVLFGSHDT</sequence>
<dbReference type="AlphaFoldDB" id="K0T0J6"/>
<feature type="region of interest" description="Disordered" evidence="1">
    <location>
        <begin position="142"/>
        <end position="187"/>
    </location>
</feature>
<accession>K0T0J6</accession>
<dbReference type="Proteomes" id="UP000266841">
    <property type="component" value="Unassembled WGS sequence"/>
</dbReference>
<keyword evidence="2" id="KW-0812">Transmembrane</keyword>
<evidence type="ECO:0000313" key="4">
    <source>
        <dbReference type="Proteomes" id="UP000266841"/>
    </source>
</evidence>
<organism evidence="3 4">
    <name type="scientific">Thalassiosira oceanica</name>
    <name type="common">Marine diatom</name>
    <dbReference type="NCBI Taxonomy" id="159749"/>
    <lineage>
        <taxon>Eukaryota</taxon>
        <taxon>Sar</taxon>
        <taxon>Stramenopiles</taxon>
        <taxon>Ochrophyta</taxon>
        <taxon>Bacillariophyta</taxon>
        <taxon>Coscinodiscophyceae</taxon>
        <taxon>Thalassiosirophycidae</taxon>
        <taxon>Thalassiosirales</taxon>
        <taxon>Thalassiosiraceae</taxon>
        <taxon>Thalassiosira</taxon>
    </lineage>
</organism>
<feature type="region of interest" description="Disordered" evidence="1">
    <location>
        <begin position="49"/>
        <end position="78"/>
    </location>
</feature>